<comment type="pathway">
    <text evidence="6">Cofactor biosynthesis; coenzyme A biosynthesis; CoA from (R)-pantothenate: step 5/5.</text>
</comment>
<evidence type="ECO:0000256" key="4">
    <source>
        <dbReference type="ARBA" id="ARBA00022840"/>
    </source>
</evidence>
<sequence length="205" mass="23851">MKSSREKYFFGVVITGNIGSGKSSVCDILKQKGYDVIDADKISHKALDEISQKIALEFGDEFVINGIVDRKQLGKLVFSDKNLLKKLEDMLSFKIESEIYRQANIFEENKKLYFLDIPLYFESKKYKEFDKILLVYATKDILIKRVMKRNSLSKDEVLKRLNLQIDIEEKKVLSTYIIDNSGDLEHLENLVSEFLQKLKEDYADI</sequence>
<comment type="function">
    <text evidence="6">Catalyzes the phosphorylation of the 3'-hydroxyl group of dephosphocoenzyme A to form coenzyme A.</text>
</comment>
<dbReference type="PANTHER" id="PTHR10695">
    <property type="entry name" value="DEPHOSPHO-COA KINASE-RELATED"/>
    <property type="match status" value="1"/>
</dbReference>
<protein>
    <recommendedName>
        <fullName evidence="6 7">Dephospho-CoA kinase</fullName>
        <ecNumber evidence="6 7">2.7.1.24</ecNumber>
    </recommendedName>
    <alternativeName>
        <fullName evidence="6">Dephosphocoenzyme A kinase</fullName>
    </alternativeName>
</protein>
<evidence type="ECO:0000256" key="7">
    <source>
        <dbReference type="NCBIfam" id="TIGR00152"/>
    </source>
</evidence>
<evidence type="ECO:0000256" key="5">
    <source>
        <dbReference type="ARBA" id="ARBA00022993"/>
    </source>
</evidence>
<dbReference type="GO" id="GO:0004140">
    <property type="term" value="F:dephospho-CoA kinase activity"/>
    <property type="evidence" value="ECO:0007669"/>
    <property type="project" value="UniProtKB-UniRule"/>
</dbReference>
<dbReference type="HAMAP" id="MF_00376">
    <property type="entry name" value="Dephospho_CoA_kinase"/>
    <property type="match status" value="1"/>
</dbReference>
<keyword evidence="4 6" id="KW-0067">ATP-binding</keyword>
<evidence type="ECO:0000256" key="2">
    <source>
        <dbReference type="ARBA" id="ARBA00022679"/>
    </source>
</evidence>
<evidence type="ECO:0000256" key="3">
    <source>
        <dbReference type="ARBA" id="ARBA00022741"/>
    </source>
</evidence>
<keyword evidence="9" id="KW-1185">Reference proteome</keyword>
<dbReference type="PROSITE" id="PS51219">
    <property type="entry name" value="DPCK"/>
    <property type="match status" value="1"/>
</dbReference>
<dbReference type="OrthoDB" id="9812943at2"/>
<dbReference type="Pfam" id="PF01121">
    <property type="entry name" value="CoaE"/>
    <property type="match status" value="1"/>
</dbReference>
<comment type="similarity">
    <text evidence="1 6">Belongs to the CoaE family.</text>
</comment>
<dbReference type="Gene3D" id="3.40.50.300">
    <property type="entry name" value="P-loop containing nucleotide triphosphate hydrolases"/>
    <property type="match status" value="1"/>
</dbReference>
<dbReference type="AlphaFoldDB" id="A0A2P8R3C5"/>
<dbReference type="SUPFAM" id="SSF52540">
    <property type="entry name" value="P-loop containing nucleoside triphosphate hydrolases"/>
    <property type="match status" value="1"/>
</dbReference>
<dbReference type="EC" id="2.7.1.24" evidence="6 7"/>
<feature type="binding site" evidence="6">
    <location>
        <begin position="19"/>
        <end position="24"/>
    </location>
    <ligand>
        <name>ATP</name>
        <dbReference type="ChEBI" id="CHEBI:30616"/>
    </ligand>
</feature>
<keyword evidence="3 6" id="KW-0547">Nucleotide-binding</keyword>
<organism evidence="8 9">
    <name type="scientific">Campylobacter blaseri</name>
    <dbReference type="NCBI Taxonomy" id="2042961"/>
    <lineage>
        <taxon>Bacteria</taxon>
        <taxon>Pseudomonadati</taxon>
        <taxon>Campylobacterota</taxon>
        <taxon>Epsilonproteobacteria</taxon>
        <taxon>Campylobacterales</taxon>
        <taxon>Campylobacteraceae</taxon>
        <taxon>Campylobacter</taxon>
    </lineage>
</organism>
<dbReference type="GO" id="GO:0005524">
    <property type="term" value="F:ATP binding"/>
    <property type="evidence" value="ECO:0007669"/>
    <property type="project" value="UniProtKB-UniRule"/>
</dbReference>
<evidence type="ECO:0000256" key="1">
    <source>
        <dbReference type="ARBA" id="ARBA00009018"/>
    </source>
</evidence>
<proteinExistence type="inferred from homology"/>
<dbReference type="CDD" id="cd02022">
    <property type="entry name" value="DPCK"/>
    <property type="match status" value="1"/>
</dbReference>
<keyword evidence="6" id="KW-0963">Cytoplasm</keyword>
<dbReference type="EMBL" id="PDHH01000001">
    <property type="protein sequence ID" value="PSM52988.1"/>
    <property type="molecule type" value="Genomic_DNA"/>
</dbReference>
<dbReference type="RefSeq" id="WP_106869320.1">
    <property type="nucleotide sequence ID" value="NZ_CP053841.1"/>
</dbReference>
<dbReference type="NCBIfam" id="TIGR00152">
    <property type="entry name" value="dephospho-CoA kinase"/>
    <property type="match status" value="1"/>
</dbReference>
<evidence type="ECO:0000256" key="6">
    <source>
        <dbReference type="HAMAP-Rule" id="MF_00376"/>
    </source>
</evidence>
<reference evidence="9" key="1">
    <citation type="submission" date="2017-10" db="EMBL/GenBank/DDBJ databases">
        <title>Campylobacter species from seals.</title>
        <authorList>
            <person name="Gilbert M.J."/>
            <person name="Zomer A.L."/>
            <person name="Timmerman A.J."/>
            <person name="Duim B."/>
            <person name="Wagenaar J.A."/>
        </authorList>
    </citation>
    <scope>NUCLEOTIDE SEQUENCE [LARGE SCALE GENOMIC DNA]</scope>
    <source>
        <strain evidence="9">17S00004-5</strain>
    </source>
</reference>
<dbReference type="UniPathway" id="UPA00241">
    <property type="reaction ID" value="UER00356"/>
</dbReference>
<dbReference type="PANTHER" id="PTHR10695:SF46">
    <property type="entry name" value="BIFUNCTIONAL COENZYME A SYNTHASE-RELATED"/>
    <property type="match status" value="1"/>
</dbReference>
<dbReference type="InterPro" id="IPR001977">
    <property type="entry name" value="Depp_CoAkinase"/>
</dbReference>
<evidence type="ECO:0000313" key="8">
    <source>
        <dbReference type="EMBL" id="PSM52988.1"/>
    </source>
</evidence>
<name>A0A2P8R3C5_9BACT</name>
<dbReference type="GO" id="GO:0005737">
    <property type="term" value="C:cytoplasm"/>
    <property type="evidence" value="ECO:0007669"/>
    <property type="project" value="UniProtKB-SubCell"/>
</dbReference>
<comment type="subcellular location">
    <subcellularLocation>
        <location evidence="6">Cytoplasm</location>
    </subcellularLocation>
</comment>
<dbReference type="GO" id="GO:0015937">
    <property type="term" value="P:coenzyme A biosynthetic process"/>
    <property type="evidence" value="ECO:0007669"/>
    <property type="project" value="UniProtKB-UniRule"/>
</dbReference>
<evidence type="ECO:0000313" key="9">
    <source>
        <dbReference type="Proteomes" id="UP000240535"/>
    </source>
</evidence>
<gene>
    <name evidence="6" type="primary">coaE</name>
    <name evidence="8" type="ORF">CQ405_00060</name>
</gene>
<comment type="caution">
    <text evidence="8">The sequence shown here is derived from an EMBL/GenBank/DDBJ whole genome shotgun (WGS) entry which is preliminary data.</text>
</comment>
<keyword evidence="5 6" id="KW-0173">Coenzyme A biosynthesis</keyword>
<dbReference type="InterPro" id="IPR027417">
    <property type="entry name" value="P-loop_NTPase"/>
</dbReference>
<accession>A0A2P8R3C5</accession>
<comment type="catalytic activity">
    <reaction evidence="6">
        <text>3'-dephospho-CoA + ATP = ADP + CoA + H(+)</text>
        <dbReference type="Rhea" id="RHEA:18245"/>
        <dbReference type="ChEBI" id="CHEBI:15378"/>
        <dbReference type="ChEBI" id="CHEBI:30616"/>
        <dbReference type="ChEBI" id="CHEBI:57287"/>
        <dbReference type="ChEBI" id="CHEBI:57328"/>
        <dbReference type="ChEBI" id="CHEBI:456216"/>
        <dbReference type="EC" id="2.7.1.24"/>
    </reaction>
</comment>
<keyword evidence="2 6" id="KW-0808">Transferase</keyword>
<keyword evidence="6 8" id="KW-0418">Kinase</keyword>
<dbReference type="Proteomes" id="UP000240535">
    <property type="component" value="Unassembled WGS sequence"/>
</dbReference>